<feature type="region of interest" description="Disordered" evidence="2">
    <location>
        <begin position="684"/>
        <end position="746"/>
    </location>
</feature>
<name>A0A8J4TPS9_9TREM</name>
<dbReference type="Gene3D" id="3.40.50.11210">
    <property type="entry name" value="Rap/Ran-GAP"/>
    <property type="match status" value="1"/>
</dbReference>
<dbReference type="AlphaFoldDB" id="A0A8J4TPS9"/>
<gene>
    <name evidence="5" type="ORF">PHET_00517</name>
</gene>
<dbReference type="InterPro" id="IPR050989">
    <property type="entry name" value="Rap1_Ran_GAP"/>
</dbReference>
<protein>
    <recommendedName>
        <fullName evidence="7">GTPase-activating Rap/Ran-GAP domain-like protein 3</fullName>
    </recommendedName>
</protein>
<dbReference type="GO" id="GO:0051056">
    <property type="term" value="P:regulation of small GTPase mediated signal transduction"/>
    <property type="evidence" value="ECO:0007669"/>
    <property type="project" value="InterPro"/>
</dbReference>
<dbReference type="InterPro" id="IPR035974">
    <property type="entry name" value="Rap/Ran-GAP_sf"/>
</dbReference>
<comment type="caution">
    <text evidence="5">The sequence shown here is derived from an EMBL/GenBank/DDBJ whole genome shotgun (WGS) entry which is preliminary data.</text>
</comment>
<evidence type="ECO:0000256" key="2">
    <source>
        <dbReference type="SAM" id="MobiDB-lite"/>
    </source>
</evidence>
<evidence type="ECO:0000259" key="4">
    <source>
        <dbReference type="PROSITE" id="PS50219"/>
    </source>
</evidence>
<dbReference type="PANTHER" id="PTHR15711:SF62">
    <property type="entry name" value="GTPASE-ACTIVATING RAP_RAN-GAP DOMAIN-LIKE PROTEIN 3"/>
    <property type="match status" value="1"/>
</dbReference>
<evidence type="ECO:0000313" key="6">
    <source>
        <dbReference type="Proteomes" id="UP000748531"/>
    </source>
</evidence>
<evidence type="ECO:0008006" key="7">
    <source>
        <dbReference type="Google" id="ProtNLM"/>
    </source>
</evidence>
<dbReference type="PROSITE" id="PS50219">
    <property type="entry name" value="CNH"/>
    <property type="match status" value="1"/>
</dbReference>
<dbReference type="PANTHER" id="PTHR15711">
    <property type="entry name" value="RAP GTPASE-ACTIVATING PROTEIN"/>
    <property type="match status" value="1"/>
</dbReference>
<feature type="domain" description="CNH" evidence="4">
    <location>
        <begin position="347"/>
        <end position="673"/>
    </location>
</feature>
<organism evidence="5 6">
    <name type="scientific">Paragonimus heterotremus</name>
    <dbReference type="NCBI Taxonomy" id="100268"/>
    <lineage>
        <taxon>Eukaryota</taxon>
        <taxon>Metazoa</taxon>
        <taxon>Spiralia</taxon>
        <taxon>Lophotrochozoa</taxon>
        <taxon>Platyhelminthes</taxon>
        <taxon>Trematoda</taxon>
        <taxon>Digenea</taxon>
        <taxon>Plagiorchiida</taxon>
        <taxon>Troglotremata</taxon>
        <taxon>Troglotrematidae</taxon>
        <taxon>Paragonimus</taxon>
    </lineage>
</organism>
<dbReference type="Pfam" id="PF02145">
    <property type="entry name" value="Rap_GAP"/>
    <property type="match status" value="1"/>
</dbReference>
<dbReference type="SUPFAM" id="SSF111347">
    <property type="entry name" value="Rap/Ran-GAP"/>
    <property type="match status" value="1"/>
</dbReference>
<sequence>MLDDISGSDAQGYVNNAGRFRSEIPLYDWSRKIREPRNSNESSVDENTQVALSSLSDAEINTIPKKEQENVEIYSVTDGTLTDVSNCSASTSIVPLTVNLTKVNVTSENASLVTSNAESTHPTEDYFLFDLYPYAPGAAGSSSLKQCSPAVHLENPERETRWYFKYFLGKYHQLYCGYVTERDPFLLAVAKTDVQTYGISQYRSILWRKTGSQKLCISYNPTNSLTAKKVLNFFDLQRVEKGPKEVLNFQVQKEALTLEEQEGSVNFKFGVIYCREGQTSDEQMYNNEHGSPEFDQFINLLGDRISLKSWDHFKGGLDTKTNTTGLESVYTVYEGHEIMFHVSTLLPFSTENRQQWFPSLNVFAEESVPIFGPSLPNPQQFTDPQQFREFLLVKQNKIPVQIIDRTIDVKQLEVEEHMELLVLRFDKARESRIAVFHLLNHDFGQTLDRQQLKKHSLDKTKGCYRFALSKSTVQPLKIAAVVHKRILIYQWQMITGHSLSSWNQIMQLNTLDSLQLIRELPIFDPVQTLTFIEGIPGGRLCIGHRNQFDLIDERNREIIQLYRTESSRNQVVSAHELWEEEEPELLLCFSRKSHPVSSNSSEVQGLLPTAGQQVQTTEPLPVSVSVPATGLFTNSGFTATTSSLTNVNSSPDVMQMSMTTPNSLLSSTSDKLRSVNEFEFTWNFEPEQVGQDDTEWSEKPVTATSTPRSSNTNLGTTPNTMNTNSNHSPPPPPPPSTTSITGSDSVPVKSHYIYRITFKSSSGDESVGPKHKPNST</sequence>
<reference evidence="5" key="1">
    <citation type="submission" date="2019-05" db="EMBL/GenBank/DDBJ databases">
        <title>Annotation for the trematode Paragonimus heterotremus.</title>
        <authorList>
            <person name="Choi Y.-J."/>
        </authorList>
    </citation>
    <scope>NUCLEOTIDE SEQUENCE</scope>
    <source>
        <strain evidence="5">LC</strain>
    </source>
</reference>
<feature type="compositionally biased region" description="Low complexity" evidence="2">
    <location>
        <begin position="716"/>
        <end position="727"/>
    </location>
</feature>
<accession>A0A8J4TPS9</accession>
<evidence type="ECO:0000256" key="1">
    <source>
        <dbReference type="ARBA" id="ARBA00022468"/>
    </source>
</evidence>
<dbReference type="OrthoDB" id="2499658at2759"/>
<dbReference type="InterPro" id="IPR000331">
    <property type="entry name" value="Rap/Ran_GAP_dom"/>
</dbReference>
<dbReference type="EMBL" id="LUCH01000131">
    <property type="protein sequence ID" value="KAF5406006.1"/>
    <property type="molecule type" value="Genomic_DNA"/>
</dbReference>
<evidence type="ECO:0000313" key="5">
    <source>
        <dbReference type="EMBL" id="KAF5406006.1"/>
    </source>
</evidence>
<keyword evidence="1" id="KW-0343">GTPase activation</keyword>
<feature type="domain" description="Rap-GAP" evidence="3">
    <location>
        <begin position="255"/>
        <end position="520"/>
    </location>
</feature>
<proteinExistence type="predicted"/>
<feature type="compositionally biased region" description="Polar residues" evidence="2">
    <location>
        <begin position="702"/>
        <end position="715"/>
    </location>
</feature>
<dbReference type="InterPro" id="IPR001180">
    <property type="entry name" value="CNH_dom"/>
</dbReference>
<dbReference type="Pfam" id="PF00780">
    <property type="entry name" value="CNH"/>
    <property type="match status" value="1"/>
</dbReference>
<keyword evidence="6" id="KW-1185">Reference proteome</keyword>
<dbReference type="GO" id="GO:0005096">
    <property type="term" value="F:GTPase activator activity"/>
    <property type="evidence" value="ECO:0007669"/>
    <property type="project" value="UniProtKB-KW"/>
</dbReference>
<dbReference type="PROSITE" id="PS50085">
    <property type="entry name" value="RAPGAP"/>
    <property type="match status" value="1"/>
</dbReference>
<evidence type="ECO:0000259" key="3">
    <source>
        <dbReference type="PROSITE" id="PS50085"/>
    </source>
</evidence>
<dbReference type="Proteomes" id="UP000748531">
    <property type="component" value="Unassembled WGS sequence"/>
</dbReference>